<organism evidence="1 2">
    <name type="scientific">Hyaloscypha bicolor E</name>
    <dbReference type="NCBI Taxonomy" id="1095630"/>
    <lineage>
        <taxon>Eukaryota</taxon>
        <taxon>Fungi</taxon>
        <taxon>Dikarya</taxon>
        <taxon>Ascomycota</taxon>
        <taxon>Pezizomycotina</taxon>
        <taxon>Leotiomycetes</taxon>
        <taxon>Helotiales</taxon>
        <taxon>Hyaloscyphaceae</taxon>
        <taxon>Hyaloscypha</taxon>
        <taxon>Hyaloscypha bicolor</taxon>
    </lineage>
</organism>
<dbReference type="RefSeq" id="XP_024729169.1">
    <property type="nucleotide sequence ID" value="XM_024881900.1"/>
</dbReference>
<dbReference type="InParanoid" id="A0A2J6SNC7"/>
<dbReference type="AlphaFoldDB" id="A0A2J6SNC7"/>
<accession>A0A2J6SNC7</accession>
<keyword evidence="2" id="KW-1185">Reference proteome</keyword>
<name>A0A2J6SNC7_9HELO</name>
<reference evidence="1 2" key="1">
    <citation type="submission" date="2016-04" db="EMBL/GenBank/DDBJ databases">
        <title>A degradative enzymes factory behind the ericoid mycorrhizal symbiosis.</title>
        <authorList>
            <consortium name="DOE Joint Genome Institute"/>
            <person name="Martino E."/>
            <person name="Morin E."/>
            <person name="Grelet G."/>
            <person name="Kuo A."/>
            <person name="Kohler A."/>
            <person name="Daghino S."/>
            <person name="Barry K."/>
            <person name="Choi C."/>
            <person name="Cichocki N."/>
            <person name="Clum A."/>
            <person name="Copeland A."/>
            <person name="Hainaut M."/>
            <person name="Haridas S."/>
            <person name="Labutti K."/>
            <person name="Lindquist E."/>
            <person name="Lipzen A."/>
            <person name="Khouja H.-R."/>
            <person name="Murat C."/>
            <person name="Ohm R."/>
            <person name="Olson A."/>
            <person name="Spatafora J."/>
            <person name="Veneault-Fourrey C."/>
            <person name="Henrissat B."/>
            <person name="Grigoriev I."/>
            <person name="Martin F."/>
            <person name="Perotto S."/>
        </authorList>
    </citation>
    <scope>NUCLEOTIDE SEQUENCE [LARGE SCALE GENOMIC DNA]</scope>
    <source>
        <strain evidence="1 2">E</strain>
    </source>
</reference>
<evidence type="ECO:0000313" key="2">
    <source>
        <dbReference type="Proteomes" id="UP000235371"/>
    </source>
</evidence>
<sequence>MAFPSKPNHHICIISDSTSSLFTTHPSLAKPIHILPAPKSSPHSLNWHLYDHQTSHSAFQIPMET</sequence>
<dbReference type="Proteomes" id="UP000235371">
    <property type="component" value="Unassembled WGS sequence"/>
</dbReference>
<evidence type="ECO:0000313" key="1">
    <source>
        <dbReference type="EMBL" id="PMD52265.1"/>
    </source>
</evidence>
<dbReference type="GeneID" id="36589977"/>
<proteinExistence type="predicted"/>
<dbReference type="EMBL" id="KZ613912">
    <property type="protein sequence ID" value="PMD52265.1"/>
    <property type="molecule type" value="Genomic_DNA"/>
</dbReference>
<protein>
    <submittedName>
        <fullName evidence="1">Uncharacterized protein</fullName>
    </submittedName>
</protein>
<gene>
    <name evidence="1" type="ORF">K444DRAFT_621398</name>
</gene>